<comment type="subcellular location">
    <subcellularLocation>
        <location evidence="1">Nucleus</location>
    </subcellularLocation>
</comment>
<gene>
    <name evidence="10" type="ORF">BQ4739_LOCUS12626</name>
</gene>
<comment type="similarity">
    <text evidence="2">Belongs to the TAF8 family.</text>
</comment>
<dbReference type="InterPro" id="IPR009072">
    <property type="entry name" value="Histone-fold"/>
</dbReference>
<dbReference type="CDD" id="cd08049">
    <property type="entry name" value="TAF8"/>
    <property type="match status" value="1"/>
</dbReference>
<evidence type="ECO:0000256" key="6">
    <source>
        <dbReference type="ARBA" id="ARBA00023242"/>
    </source>
</evidence>
<protein>
    <recommendedName>
        <fullName evidence="3">Transcription initiation factor TFIID subunit 8</fullName>
    </recommendedName>
</protein>
<dbReference type="SUPFAM" id="SSF47113">
    <property type="entry name" value="Histone-fold"/>
    <property type="match status" value="1"/>
</dbReference>
<evidence type="ECO:0000256" key="8">
    <source>
        <dbReference type="SAM" id="MobiDB-lite"/>
    </source>
</evidence>
<dbReference type="PANTHER" id="PTHR46338">
    <property type="entry name" value="TRANSCRIPTION INITIATION FACTOR TFIID SUBUNIT 8"/>
    <property type="match status" value="1"/>
</dbReference>
<keyword evidence="11" id="KW-1185">Reference proteome</keyword>
<evidence type="ECO:0000256" key="1">
    <source>
        <dbReference type="ARBA" id="ARBA00004123"/>
    </source>
</evidence>
<feature type="region of interest" description="Disordered" evidence="8">
    <location>
        <begin position="231"/>
        <end position="275"/>
    </location>
</feature>
<feature type="domain" description="Bromodomain associated" evidence="9">
    <location>
        <begin position="3"/>
        <end position="79"/>
    </location>
</feature>
<keyword evidence="4" id="KW-0805">Transcription regulation</keyword>
<dbReference type="PANTHER" id="PTHR46338:SF1">
    <property type="entry name" value="TRANSCRIPTION INITIATION FACTOR TFIID SUBUNIT 8"/>
    <property type="match status" value="1"/>
</dbReference>
<evidence type="ECO:0000256" key="5">
    <source>
        <dbReference type="ARBA" id="ARBA00023163"/>
    </source>
</evidence>
<keyword evidence="7" id="KW-0175">Coiled coil</keyword>
<reference evidence="10 11" key="1">
    <citation type="submission" date="2016-10" db="EMBL/GenBank/DDBJ databases">
        <authorList>
            <person name="Cai Z."/>
        </authorList>
    </citation>
    <scope>NUCLEOTIDE SEQUENCE [LARGE SCALE GENOMIC DNA]</scope>
</reference>
<feature type="compositionally biased region" description="Low complexity" evidence="8">
    <location>
        <begin position="307"/>
        <end position="316"/>
    </location>
</feature>
<sequence length="475" mass="49491">MADEFSRSVARVIAAQIAEASGFEACQESAIEILADLLLRYLTTVCSSSHSYAELAGRSQSNLADVLLSLEELGVTADDLHQHLELQKTDVPFAHTLAPYPVRTQRPAPPTFADQAEPHPAHVPGFLPAFPDPHTYQHTAAFAGHEADPHKQRQSMLEAKQKAEAALNKLHQRMSSKAAQPDTNPFLAAPAVEQLPAQLPAAAAAAAGSAGSSAAAAAAAASKGDAAAPPVAADAAQNGSSTPAPAATVAEQPQAAQLQQPQQQQQEAAASEYDEEDALFEQAAVLKAFSSILPARLIERELRGSLQEQQQQQQDQKLADEQRQQQQDAGVVEDQPMDVDMPSAAAAPDESADAGSWLGWKQQQQGNAAAAAAAAAGPGALAEAEVLRFGIDSLAAGRSAALSLAGGKGPGDAYELQAKQQGRVAGVGGARQRKSKYDADPKLAQAEGILNLGPEAVFNSVGGMHELWDSGNSME</sequence>
<accession>A0A383W5E7</accession>
<evidence type="ECO:0000256" key="4">
    <source>
        <dbReference type="ARBA" id="ARBA00023015"/>
    </source>
</evidence>
<dbReference type="STRING" id="3088.A0A383W5E7"/>
<feature type="compositionally biased region" description="Low complexity" evidence="8">
    <location>
        <begin position="250"/>
        <end position="270"/>
    </location>
</feature>
<dbReference type="GO" id="GO:0005669">
    <property type="term" value="C:transcription factor TFIID complex"/>
    <property type="evidence" value="ECO:0007669"/>
    <property type="project" value="InterPro"/>
</dbReference>
<dbReference type="EMBL" id="FNXT01001138">
    <property type="protein sequence ID" value="SZX72450.1"/>
    <property type="molecule type" value="Genomic_DNA"/>
</dbReference>
<evidence type="ECO:0000313" key="10">
    <source>
        <dbReference type="EMBL" id="SZX72450.1"/>
    </source>
</evidence>
<dbReference type="Proteomes" id="UP000256970">
    <property type="component" value="Unassembled WGS sequence"/>
</dbReference>
<dbReference type="InterPro" id="IPR019473">
    <property type="entry name" value="TFIID_su8_C"/>
</dbReference>
<organism evidence="10 11">
    <name type="scientific">Tetradesmus obliquus</name>
    <name type="common">Green alga</name>
    <name type="synonym">Acutodesmus obliquus</name>
    <dbReference type="NCBI Taxonomy" id="3088"/>
    <lineage>
        <taxon>Eukaryota</taxon>
        <taxon>Viridiplantae</taxon>
        <taxon>Chlorophyta</taxon>
        <taxon>core chlorophytes</taxon>
        <taxon>Chlorophyceae</taxon>
        <taxon>CS clade</taxon>
        <taxon>Sphaeropleales</taxon>
        <taxon>Scenedesmaceae</taxon>
        <taxon>Tetradesmus</taxon>
    </lineage>
</organism>
<evidence type="ECO:0000256" key="7">
    <source>
        <dbReference type="SAM" id="Coils"/>
    </source>
</evidence>
<keyword evidence="5" id="KW-0804">Transcription</keyword>
<proteinExistence type="inferred from homology"/>
<feature type="region of interest" description="Disordered" evidence="8">
    <location>
        <begin position="307"/>
        <end position="355"/>
    </location>
</feature>
<evidence type="ECO:0000256" key="3">
    <source>
        <dbReference type="ARBA" id="ARBA00017307"/>
    </source>
</evidence>
<dbReference type="SMART" id="SM00576">
    <property type="entry name" value="BTP"/>
    <property type="match status" value="1"/>
</dbReference>
<dbReference type="Gene3D" id="1.10.20.10">
    <property type="entry name" value="Histone, subunit A"/>
    <property type="match status" value="1"/>
</dbReference>
<evidence type="ECO:0000256" key="2">
    <source>
        <dbReference type="ARBA" id="ARBA00008767"/>
    </source>
</evidence>
<name>A0A383W5E7_TETOB</name>
<feature type="coiled-coil region" evidence="7">
    <location>
        <begin position="153"/>
        <end position="180"/>
    </location>
</feature>
<dbReference type="Pfam" id="PF07524">
    <property type="entry name" value="Bromo_TP"/>
    <property type="match status" value="1"/>
</dbReference>
<dbReference type="GO" id="GO:0046982">
    <property type="term" value="F:protein heterodimerization activity"/>
    <property type="evidence" value="ECO:0007669"/>
    <property type="project" value="InterPro"/>
</dbReference>
<dbReference type="AlphaFoldDB" id="A0A383W5E7"/>
<evidence type="ECO:0000313" key="11">
    <source>
        <dbReference type="Proteomes" id="UP000256970"/>
    </source>
</evidence>
<dbReference type="InterPro" id="IPR037818">
    <property type="entry name" value="TAF8"/>
</dbReference>
<keyword evidence="6" id="KW-0539">Nucleus</keyword>
<evidence type="ECO:0000259" key="9">
    <source>
        <dbReference type="SMART" id="SM00576"/>
    </source>
</evidence>
<dbReference type="InterPro" id="IPR006565">
    <property type="entry name" value="BTP"/>
</dbReference>
<dbReference type="Pfam" id="PF10406">
    <property type="entry name" value="TAF8_C"/>
    <property type="match status" value="1"/>
</dbReference>